<gene>
    <name evidence="1" type="ORF">FRUB_03918</name>
</gene>
<accession>A0A225DK48</accession>
<evidence type="ECO:0000313" key="2">
    <source>
        <dbReference type="Proteomes" id="UP000214646"/>
    </source>
</evidence>
<organism evidence="1 2">
    <name type="scientific">Fimbriiglobus ruber</name>
    <dbReference type="NCBI Taxonomy" id="1908690"/>
    <lineage>
        <taxon>Bacteria</taxon>
        <taxon>Pseudomonadati</taxon>
        <taxon>Planctomycetota</taxon>
        <taxon>Planctomycetia</taxon>
        <taxon>Gemmatales</taxon>
        <taxon>Gemmataceae</taxon>
        <taxon>Fimbriiglobus</taxon>
    </lineage>
</organism>
<protein>
    <submittedName>
        <fullName evidence="1">Uncharacterized protein</fullName>
    </submittedName>
</protein>
<reference evidence="2" key="1">
    <citation type="submission" date="2017-06" db="EMBL/GenBank/DDBJ databases">
        <title>Genome analysis of Fimbriiglobus ruber SP5, the first member of the order Planctomycetales with confirmed chitinolytic capability.</title>
        <authorList>
            <person name="Ravin N.V."/>
            <person name="Rakitin A.L."/>
            <person name="Ivanova A.A."/>
            <person name="Beletsky A.V."/>
            <person name="Kulichevskaya I.S."/>
            <person name="Mardanov A.V."/>
            <person name="Dedysh S.N."/>
        </authorList>
    </citation>
    <scope>NUCLEOTIDE SEQUENCE [LARGE SCALE GENOMIC DNA]</scope>
    <source>
        <strain evidence="2">SP5</strain>
    </source>
</reference>
<dbReference type="Proteomes" id="UP000214646">
    <property type="component" value="Unassembled WGS sequence"/>
</dbReference>
<evidence type="ECO:0000313" key="1">
    <source>
        <dbReference type="EMBL" id="OWK41840.1"/>
    </source>
</evidence>
<proteinExistence type="predicted"/>
<sequence length="95" mass="9480">MSVGFSPSGGMVTVNEAGLKRSVDAMANMVTNPFAATFSGWSTASPVDAGAISGADAQGQTADGEQIGYIQACFAAGTPILVPGGSKPIEELKIT</sequence>
<keyword evidence="2" id="KW-1185">Reference proteome</keyword>
<name>A0A225DK48_9BACT</name>
<dbReference type="RefSeq" id="WP_088255074.1">
    <property type="nucleotide sequence ID" value="NZ_NIDE01000005.1"/>
</dbReference>
<dbReference type="EMBL" id="NIDE01000005">
    <property type="protein sequence ID" value="OWK41840.1"/>
    <property type="molecule type" value="Genomic_DNA"/>
</dbReference>
<dbReference type="AlphaFoldDB" id="A0A225DK48"/>
<comment type="caution">
    <text evidence="1">The sequence shown here is derived from an EMBL/GenBank/DDBJ whole genome shotgun (WGS) entry which is preliminary data.</text>
</comment>
<dbReference type="OrthoDB" id="6305173at2"/>